<protein>
    <submittedName>
        <fullName evidence="1">Uncharacterized protein</fullName>
    </submittedName>
</protein>
<organism evidence="1 2">
    <name type="scientific">Halobacillus amylolyticus</name>
    <dbReference type="NCBI Taxonomy" id="2932259"/>
    <lineage>
        <taxon>Bacteria</taxon>
        <taxon>Bacillati</taxon>
        <taxon>Bacillota</taxon>
        <taxon>Bacilli</taxon>
        <taxon>Bacillales</taxon>
        <taxon>Bacillaceae</taxon>
        <taxon>Halobacillus</taxon>
    </lineage>
</organism>
<sequence>MISLENTPNNAGVEVTGDYKDFDALYESLHTIVGEEKEFSSYDGARMRVLGVCYDLRHAIMGNRYIKFVDNGMDEEKMRHLSIITSKENVYLSIHVLWPELLFVTMALNDFVKEYAGKKSKNTYRMMEDKSNIWDAAIANVKMFQSAIAKAIKETIPDTSYSRTINLLIKDYSWTIGYTTQYVDLLNCRFCDMDAEERLKKITIMAKRLAEFGKEYKEVRAEVAEAAKRYKCLPDEIRLKMDYPDEIDW</sequence>
<dbReference type="EMBL" id="CP095075">
    <property type="protein sequence ID" value="UOR11419.1"/>
    <property type="molecule type" value="Genomic_DNA"/>
</dbReference>
<dbReference type="RefSeq" id="WP_245031370.1">
    <property type="nucleotide sequence ID" value="NZ_CP095075.1"/>
</dbReference>
<evidence type="ECO:0000313" key="2">
    <source>
        <dbReference type="Proteomes" id="UP000830326"/>
    </source>
</evidence>
<accession>A0ABY4H9Y1</accession>
<reference evidence="1" key="1">
    <citation type="submission" date="2022-04" db="EMBL/GenBank/DDBJ databases">
        <title>Halobacillus sp. isolated from saltern.</title>
        <authorList>
            <person name="Won M."/>
            <person name="Lee C.-M."/>
            <person name="Woen H.-Y."/>
            <person name="Kwon S.-W."/>
        </authorList>
    </citation>
    <scope>NUCLEOTIDE SEQUENCE</scope>
    <source>
        <strain evidence="1">SSHM10-5</strain>
    </source>
</reference>
<dbReference type="Pfam" id="PF21845">
    <property type="entry name" value="DUF6904"/>
    <property type="match status" value="1"/>
</dbReference>
<dbReference type="Proteomes" id="UP000830326">
    <property type="component" value="Chromosome"/>
</dbReference>
<gene>
    <name evidence="1" type="ORF">MUO15_17760</name>
</gene>
<keyword evidence="2" id="KW-1185">Reference proteome</keyword>
<evidence type="ECO:0000313" key="1">
    <source>
        <dbReference type="EMBL" id="UOR11419.1"/>
    </source>
</evidence>
<dbReference type="InterPro" id="IPR054199">
    <property type="entry name" value="DUF6904"/>
</dbReference>
<proteinExistence type="predicted"/>
<name>A0ABY4H9Y1_9BACI</name>